<dbReference type="InterPro" id="IPR030678">
    <property type="entry name" value="Peptide/Ni-bd"/>
</dbReference>
<evidence type="ECO:0000256" key="2">
    <source>
        <dbReference type="ARBA" id="ARBA00005695"/>
    </source>
</evidence>
<evidence type="ECO:0000256" key="5">
    <source>
        <dbReference type="SAM" id="SignalP"/>
    </source>
</evidence>
<evidence type="ECO:0000256" key="4">
    <source>
        <dbReference type="ARBA" id="ARBA00022729"/>
    </source>
</evidence>
<dbReference type="Gene3D" id="3.90.76.10">
    <property type="entry name" value="Dipeptide-binding Protein, Domain 1"/>
    <property type="match status" value="1"/>
</dbReference>
<reference evidence="7" key="1">
    <citation type="journal article" date="2014" name="Int. J. Syst. Evol. Microbiol.">
        <title>Complete genome sequence of Corynebacterium casei LMG S-19264T (=DSM 44701T), isolated from a smear-ripened cheese.</title>
        <authorList>
            <consortium name="US DOE Joint Genome Institute (JGI-PGF)"/>
            <person name="Walter F."/>
            <person name="Albersmeier A."/>
            <person name="Kalinowski J."/>
            <person name="Ruckert C."/>
        </authorList>
    </citation>
    <scope>NUCLEOTIDE SEQUENCE</scope>
    <source>
        <strain evidence="7">CGMCC 1.6293</strain>
    </source>
</reference>
<evidence type="ECO:0000313" key="8">
    <source>
        <dbReference type="Proteomes" id="UP000649829"/>
    </source>
</evidence>
<dbReference type="EMBL" id="BMLF01000002">
    <property type="protein sequence ID" value="GGM02833.1"/>
    <property type="molecule type" value="Genomic_DNA"/>
</dbReference>
<dbReference type="PIRSF" id="PIRSF002741">
    <property type="entry name" value="MppA"/>
    <property type="match status" value="1"/>
</dbReference>
<keyword evidence="3" id="KW-0813">Transport</keyword>
<reference evidence="7" key="2">
    <citation type="submission" date="2020-09" db="EMBL/GenBank/DDBJ databases">
        <authorList>
            <person name="Sun Q."/>
            <person name="Zhou Y."/>
        </authorList>
    </citation>
    <scope>NUCLEOTIDE SEQUENCE</scope>
    <source>
        <strain evidence="7">CGMCC 1.6293</strain>
    </source>
</reference>
<evidence type="ECO:0000313" key="7">
    <source>
        <dbReference type="EMBL" id="GGM02833.1"/>
    </source>
</evidence>
<dbReference type="InterPro" id="IPR039424">
    <property type="entry name" value="SBP_5"/>
</dbReference>
<feature type="domain" description="Solute-binding protein family 5" evidence="6">
    <location>
        <begin position="74"/>
        <end position="427"/>
    </location>
</feature>
<dbReference type="Pfam" id="PF00496">
    <property type="entry name" value="SBP_bac_5"/>
    <property type="match status" value="1"/>
</dbReference>
<dbReference type="AlphaFoldDB" id="A0A917SXL6"/>
<dbReference type="GO" id="GO:0030288">
    <property type="term" value="C:outer membrane-bounded periplasmic space"/>
    <property type="evidence" value="ECO:0007669"/>
    <property type="project" value="UniProtKB-ARBA"/>
</dbReference>
<evidence type="ECO:0000259" key="6">
    <source>
        <dbReference type="Pfam" id="PF00496"/>
    </source>
</evidence>
<dbReference type="SUPFAM" id="SSF53850">
    <property type="entry name" value="Periplasmic binding protein-like II"/>
    <property type="match status" value="1"/>
</dbReference>
<organism evidence="7 8">
    <name type="scientific">Pseudooceanicola nanhaiensis</name>
    <dbReference type="NCBI Taxonomy" id="375761"/>
    <lineage>
        <taxon>Bacteria</taxon>
        <taxon>Pseudomonadati</taxon>
        <taxon>Pseudomonadota</taxon>
        <taxon>Alphaproteobacteria</taxon>
        <taxon>Rhodobacterales</taxon>
        <taxon>Paracoccaceae</taxon>
        <taxon>Pseudooceanicola</taxon>
    </lineage>
</organism>
<dbReference type="PANTHER" id="PTHR30290">
    <property type="entry name" value="PERIPLASMIC BINDING COMPONENT OF ABC TRANSPORTER"/>
    <property type="match status" value="1"/>
</dbReference>
<proteinExistence type="inferred from homology"/>
<dbReference type="GO" id="GO:1904680">
    <property type="term" value="F:peptide transmembrane transporter activity"/>
    <property type="evidence" value="ECO:0007669"/>
    <property type="project" value="TreeGrafter"/>
</dbReference>
<dbReference type="GO" id="GO:0015833">
    <property type="term" value="P:peptide transport"/>
    <property type="evidence" value="ECO:0007669"/>
    <property type="project" value="TreeGrafter"/>
</dbReference>
<dbReference type="PANTHER" id="PTHR30290:SF9">
    <property type="entry name" value="OLIGOPEPTIDE-BINDING PROTEIN APPA"/>
    <property type="match status" value="1"/>
</dbReference>
<sequence>MKGTKRAARFALPIALSLGVAMTALTPAIAKDLLTVDLVNEPSSLDPHQQWNPDSYYVYRNIFDNMVTRDDAGEIVPQIATAWQRTSDTETVFTIRDDVTFHDGTPLTPEDVVYTVERITDPDFGSPQLGQFNKIIKAEVTGENQVTLTTDGAYPALLAQLVKLSIVPRHIASTMTSAEFNEAPVGSGPYIFDSWDRGVSVTVTKNEDYWGDIGPFETVVFRGVPDAATRVADLQAGAADLVVTLNTDLAQQVENGGQGKVLTVNTERVAYFAMNSALAPLDQPDLRKAISHAIDREAIVDGLLGGYPQIVDQMLSPAHFGWADGIEGYDYDPEKAQELIAGLETAPDMELGLATSPVFDQRVVQAIQQMLTDVGLNVAIDTTDMATWLKDQQTTPEQAPMLTFSRWSCACQDPDGIMYPLLHSSSNWSRVSDPEIDALLDEARSELDETRRADLYAQINRMALEDADILPLYQAAIIYGAAENLDWQPTSNESLFLNRMSWTE</sequence>
<keyword evidence="4 5" id="KW-0732">Signal</keyword>
<dbReference type="RefSeq" id="WP_051630674.1">
    <property type="nucleotide sequence ID" value="NZ_BMLF01000002.1"/>
</dbReference>
<dbReference type="InterPro" id="IPR000914">
    <property type="entry name" value="SBP_5_dom"/>
</dbReference>
<feature type="chain" id="PRO_5037019057" evidence="5">
    <location>
        <begin position="31"/>
        <end position="504"/>
    </location>
</feature>
<evidence type="ECO:0000256" key="1">
    <source>
        <dbReference type="ARBA" id="ARBA00004418"/>
    </source>
</evidence>
<dbReference type="Proteomes" id="UP000649829">
    <property type="component" value="Unassembled WGS sequence"/>
</dbReference>
<comment type="caution">
    <text evidence="7">The sequence shown here is derived from an EMBL/GenBank/DDBJ whole genome shotgun (WGS) entry which is preliminary data.</text>
</comment>
<accession>A0A917SXL6</accession>
<dbReference type="Gene3D" id="3.40.190.10">
    <property type="entry name" value="Periplasmic binding protein-like II"/>
    <property type="match status" value="1"/>
</dbReference>
<feature type="signal peptide" evidence="5">
    <location>
        <begin position="1"/>
        <end position="30"/>
    </location>
</feature>
<keyword evidence="8" id="KW-1185">Reference proteome</keyword>
<dbReference type="GO" id="GO:0043190">
    <property type="term" value="C:ATP-binding cassette (ABC) transporter complex"/>
    <property type="evidence" value="ECO:0007669"/>
    <property type="project" value="InterPro"/>
</dbReference>
<name>A0A917SXL6_9RHOB</name>
<evidence type="ECO:0000256" key="3">
    <source>
        <dbReference type="ARBA" id="ARBA00022448"/>
    </source>
</evidence>
<protein>
    <submittedName>
        <fullName evidence="7">ABC transporter substrate-binding protein</fullName>
    </submittedName>
</protein>
<gene>
    <name evidence="7" type="ORF">GCM10011534_25790</name>
</gene>
<comment type="subcellular location">
    <subcellularLocation>
        <location evidence="1">Periplasm</location>
    </subcellularLocation>
</comment>
<comment type="similarity">
    <text evidence="2">Belongs to the bacterial solute-binding protein 5 family.</text>
</comment>
<dbReference type="Gene3D" id="3.10.105.10">
    <property type="entry name" value="Dipeptide-binding Protein, Domain 3"/>
    <property type="match status" value="1"/>
</dbReference>